<dbReference type="PROSITE" id="PS50157">
    <property type="entry name" value="ZINC_FINGER_C2H2_2"/>
    <property type="match status" value="2"/>
</dbReference>
<proteinExistence type="predicted"/>
<evidence type="ECO:0000256" key="6">
    <source>
        <dbReference type="ARBA" id="ARBA00023163"/>
    </source>
</evidence>
<dbReference type="GO" id="GO:0008270">
    <property type="term" value="F:zinc ion binding"/>
    <property type="evidence" value="ECO:0007669"/>
    <property type="project" value="UniProtKB-KW"/>
</dbReference>
<name>A0ABC8YIZ1_9POAL</name>
<dbReference type="AlphaFoldDB" id="A0ABC8YIZ1"/>
<evidence type="ECO:0000256" key="7">
    <source>
        <dbReference type="PROSITE-ProRule" id="PRU00042"/>
    </source>
</evidence>
<dbReference type="Pfam" id="PF13912">
    <property type="entry name" value="zf-C2H2_6"/>
    <property type="match status" value="2"/>
</dbReference>
<evidence type="ECO:0000256" key="1">
    <source>
        <dbReference type="ARBA" id="ARBA00022723"/>
    </source>
</evidence>
<organism evidence="10 11">
    <name type="scientific">Urochloa decumbens</name>
    <dbReference type="NCBI Taxonomy" id="240449"/>
    <lineage>
        <taxon>Eukaryota</taxon>
        <taxon>Viridiplantae</taxon>
        <taxon>Streptophyta</taxon>
        <taxon>Embryophyta</taxon>
        <taxon>Tracheophyta</taxon>
        <taxon>Spermatophyta</taxon>
        <taxon>Magnoliopsida</taxon>
        <taxon>Liliopsida</taxon>
        <taxon>Poales</taxon>
        <taxon>Poaceae</taxon>
        <taxon>PACMAD clade</taxon>
        <taxon>Panicoideae</taxon>
        <taxon>Panicodae</taxon>
        <taxon>Paniceae</taxon>
        <taxon>Melinidinae</taxon>
        <taxon>Urochloa</taxon>
    </lineage>
</organism>
<keyword evidence="3 7" id="KW-0863">Zinc-finger</keyword>
<gene>
    <name evidence="10" type="ORF">URODEC1_LOCUS34013</name>
</gene>
<protein>
    <recommendedName>
        <fullName evidence="9">C2H2-type domain-containing protein</fullName>
    </recommendedName>
</protein>
<dbReference type="SUPFAM" id="SSF57667">
    <property type="entry name" value="beta-beta-alpha zinc fingers"/>
    <property type="match status" value="1"/>
</dbReference>
<dbReference type="PANTHER" id="PTHR45988">
    <property type="entry name" value="C2H2 TYPE ZINC FINGER TRANSCRIPTION FACTOR FAMILY-RELATED"/>
    <property type="match status" value="1"/>
</dbReference>
<keyword evidence="1" id="KW-0479">Metal-binding</keyword>
<dbReference type="Gene3D" id="3.30.160.60">
    <property type="entry name" value="Classic Zinc Finger"/>
    <property type="match status" value="1"/>
</dbReference>
<sequence length="224" mass="23285">MAAVVEAAAMPWPRHRQEGDEEGAATAQGGWARPRRKRSRRHLLAPTEEEHLALCLLMLAPGHRDASPPARQEHRCSVCGKAFSSHQALGGHKSSHRVRPAAASAAAPAKPVAFAAQEPVAPAAASPAASSSAAGSSSRAAHECSVCRKTFPSGQALGGHKRCHYEGAGGSVSTASGLCRGFDLNVPALPVVITADGCMPAAEEEEEEVLSPLAFKKPRLMILA</sequence>
<dbReference type="InterPro" id="IPR044653">
    <property type="entry name" value="AZF1/2/3-like"/>
</dbReference>
<evidence type="ECO:0000313" key="11">
    <source>
        <dbReference type="Proteomes" id="UP001497457"/>
    </source>
</evidence>
<evidence type="ECO:0000256" key="5">
    <source>
        <dbReference type="ARBA" id="ARBA00023015"/>
    </source>
</evidence>
<dbReference type="InterPro" id="IPR013087">
    <property type="entry name" value="Znf_C2H2_type"/>
</dbReference>
<evidence type="ECO:0000256" key="2">
    <source>
        <dbReference type="ARBA" id="ARBA00022737"/>
    </source>
</evidence>
<dbReference type="Proteomes" id="UP001497457">
    <property type="component" value="Chromosome 16b"/>
</dbReference>
<dbReference type="PROSITE" id="PS00028">
    <property type="entry name" value="ZINC_FINGER_C2H2_1"/>
    <property type="match status" value="2"/>
</dbReference>
<feature type="domain" description="C2H2-type" evidence="9">
    <location>
        <begin position="74"/>
        <end position="96"/>
    </location>
</feature>
<reference evidence="10 11" key="2">
    <citation type="submission" date="2024-10" db="EMBL/GenBank/DDBJ databases">
        <authorList>
            <person name="Ryan C."/>
        </authorList>
    </citation>
    <scope>NUCLEOTIDE SEQUENCE [LARGE SCALE GENOMIC DNA]</scope>
</reference>
<dbReference type="EMBL" id="OZ075126">
    <property type="protein sequence ID" value="CAL4943199.1"/>
    <property type="molecule type" value="Genomic_DNA"/>
</dbReference>
<dbReference type="PANTHER" id="PTHR45988:SF62">
    <property type="entry name" value="C2H2 TYPE ZINC FINGER TRANSCRIPTION FACTOR ZFP31"/>
    <property type="match status" value="1"/>
</dbReference>
<keyword evidence="2" id="KW-0677">Repeat</keyword>
<accession>A0ABC8YIZ1</accession>
<keyword evidence="4" id="KW-0862">Zinc</keyword>
<evidence type="ECO:0000256" key="8">
    <source>
        <dbReference type="SAM" id="MobiDB-lite"/>
    </source>
</evidence>
<keyword evidence="11" id="KW-1185">Reference proteome</keyword>
<feature type="region of interest" description="Disordered" evidence="8">
    <location>
        <begin position="1"/>
        <end position="40"/>
    </location>
</feature>
<keyword evidence="6" id="KW-0804">Transcription</keyword>
<dbReference type="SMART" id="SM00355">
    <property type="entry name" value="ZnF_C2H2"/>
    <property type="match status" value="2"/>
</dbReference>
<evidence type="ECO:0000256" key="4">
    <source>
        <dbReference type="ARBA" id="ARBA00022833"/>
    </source>
</evidence>
<evidence type="ECO:0000259" key="9">
    <source>
        <dbReference type="PROSITE" id="PS50157"/>
    </source>
</evidence>
<dbReference type="InterPro" id="IPR036236">
    <property type="entry name" value="Znf_C2H2_sf"/>
</dbReference>
<feature type="domain" description="C2H2-type" evidence="9">
    <location>
        <begin position="142"/>
        <end position="164"/>
    </location>
</feature>
<evidence type="ECO:0000256" key="3">
    <source>
        <dbReference type="ARBA" id="ARBA00022771"/>
    </source>
</evidence>
<evidence type="ECO:0000313" key="10">
    <source>
        <dbReference type="EMBL" id="CAL4943199.1"/>
    </source>
</evidence>
<reference evidence="11" key="1">
    <citation type="submission" date="2024-06" db="EMBL/GenBank/DDBJ databases">
        <authorList>
            <person name="Ryan C."/>
        </authorList>
    </citation>
    <scope>NUCLEOTIDE SEQUENCE [LARGE SCALE GENOMIC DNA]</scope>
</reference>
<keyword evidence="5" id="KW-0805">Transcription regulation</keyword>